<feature type="compositionally biased region" description="Low complexity" evidence="1">
    <location>
        <begin position="52"/>
        <end position="61"/>
    </location>
</feature>
<feature type="compositionally biased region" description="Basic and acidic residues" evidence="1">
    <location>
        <begin position="303"/>
        <end position="328"/>
    </location>
</feature>
<evidence type="ECO:0000256" key="1">
    <source>
        <dbReference type="SAM" id="MobiDB-lite"/>
    </source>
</evidence>
<dbReference type="HOGENOM" id="CLU_274748_0_0_1"/>
<feature type="region of interest" description="Disordered" evidence="1">
    <location>
        <begin position="675"/>
        <end position="706"/>
    </location>
</feature>
<feature type="compositionally biased region" description="Polar residues" evidence="1">
    <location>
        <begin position="348"/>
        <end position="395"/>
    </location>
</feature>
<feature type="region of interest" description="Disordered" evidence="1">
    <location>
        <begin position="767"/>
        <end position="1006"/>
    </location>
</feature>
<feature type="region of interest" description="Disordered" evidence="1">
    <location>
        <begin position="600"/>
        <end position="639"/>
    </location>
</feature>
<proteinExistence type="predicted"/>
<sequence length="1165" mass="127189">MEWVVHGSLMLRDILPSHPLASHEFPLAPFFQRTFSPLLAPAMLSALGLGTNSTTRTSSKGRSGKLQKTQQTAPSHTSNVLTRPRTESARTDFDYGRALSTSISSRPTTETDRTYAFAPSHTTDPTPIDLPQTHPSYTYTQPTTFPENVVNPNPNPNAIYDHHLLLSTKIRTTSSVDSMACESGSIADFHYSRMTSGHFESFDKNPNSHFETTSIFSFDTTKAFQGSPVLAAPSLSDSVSTATSSTDSAGSGSISHRHRTRTPSFGHSRNSSRPHPTHPRDQPQEAQPYEQTHIQPSTQVVTDLDHRNTETRAASSERERERERERNTLKRGRSARSTTSRPPEPTPNDAQPQRTTTNSAPNTRYVSPPTTAPSSDLPTNPGSRRRTTSISQPQLHPTEVIATYGESRIEYLRELNQVANTSGGVVNSDTRSSRREPVQPIIAPVLTSSPDTDLRDRRYPSHAPPPTSYSESRTDYREVAQGVGMAISDNSVGGVGGGRSSRRDPIQAPPILTTPETDIRDRNTANPRYAPHVPPPAPTTLPSSQDSNDVSGTRRVATYSESRSDYQREVPMTGGVVNSDNGVGGTRVRREAGSFSIQHVPIPIPIPAPSTTTITPNNDARDRNAASNTRYPSHTSTTQEVIVEMPSSRRRTGSVSHHSNEVVYAEMGLSGGVVNSDVGGTRSRKDGGSQPGLVPPVTISSTPETEVRDRVNAAGTTRYQAHIPIPTPTTIDLTERRRNGSVSQAPATAYPDSRLDYRDVGIVNSDTRSRREVAASNSQDVVVDMPSSRRRAGSVSHHSPEVVGAYSAAPSNVESRADYREVVQGSGGRVTTTDSRSRREDMRSSEPPSSHQPPPTHEYRSEYRANGYPSAVVASDNTVPRTRRDQASTYPPPQTETRFDTRGNSQPRAPGAEARNQVAGNPTSTLTSESFSTPSAPPNVETRLDYRSFAQPPGVVNSDSESSVGSRGQSGSQRAYRYGPPGLETTPSATSALAAGSRPTRDQAEPVPVYQSAVPAPVDNESSHIEYGTVITPIRRHSDTKPPRVDTTDHTLRRVNTTGDGNTGRTVRWCENLICPSPILPSQRRKGWFNRRGDQLWTNGGKFRLPEAREEYPDDLEGYPEVGEGWQNEAGLRIDMQHRLIPKPLPRSALKRPQGQDTSQTTVRM</sequence>
<feature type="compositionally biased region" description="Polar residues" evidence="1">
    <location>
        <begin position="627"/>
        <end position="639"/>
    </location>
</feature>
<feature type="region of interest" description="Disordered" evidence="1">
    <location>
        <begin position="422"/>
        <end position="584"/>
    </location>
</feature>
<feature type="region of interest" description="Disordered" evidence="1">
    <location>
        <begin position="734"/>
        <end position="753"/>
    </location>
</feature>
<feature type="compositionally biased region" description="Low complexity" evidence="1">
    <location>
        <begin position="954"/>
        <end position="972"/>
    </location>
</feature>
<gene>
    <name evidence="2" type="ORF">JAAARDRAFT_209787</name>
</gene>
<feature type="compositionally biased region" description="Basic and acidic residues" evidence="1">
    <location>
        <begin position="84"/>
        <end position="95"/>
    </location>
</feature>
<dbReference type="AlphaFoldDB" id="A0A067PIT1"/>
<feature type="compositionally biased region" description="Polar residues" evidence="1">
    <location>
        <begin position="918"/>
        <end position="934"/>
    </location>
</feature>
<evidence type="ECO:0000313" key="2">
    <source>
        <dbReference type="EMBL" id="KDQ53750.1"/>
    </source>
</evidence>
<feature type="compositionally biased region" description="Polar residues" evidence="1">
    <location>
        <begin position="66"/>
        <end position="81"/>
    </location>
</feature>
<feature type="region of interest" description="Disordered" evidence="1">
    <location>
        <begin position="232"/>
        <end position="399"/>
    </location>
</feature>
<name>A0A067PIT1_9AGAM</name>
<feature type="region of interest" description="Disordered" evidence="1">
    <location>
        <begin position="52"/>
        <end position="131"/>
    </location>
</feature>
<dbReference type="Proteomes" id="UP000027265">
    <property type="component" value="Unassembled WGS sequence"/>
</dbReference>
<dbReference type="STRING" id="933084.A0A067PIT1"/>
<accession>A0A067PIT1</accession>
<feature type="compositionally biased region" description="Low complexity" evidence="1">
    <location>
        <begin position="234"/>
        <end position="254"/>
    </location>
</feature>
<keyword evidence="3" id="KW-1185">Reference proteome</keyword>
<organism evidence="2 3">
    <name type="scientific">Jaapia argillacea MUCL 33604</name>
    <dbReference type="NCBI Taxonomy" id="933084"/>
    <lineage>
        <taxon>Eukaryota</taxon>
        <taxon>Fungi</taxon>
        <taxon>Dikarya</taxon>
        <taxon>Basidiomycota</taxon>
        <taxon>Agaricomycotina</taxon>
        <taxon>Agaricomycetes</taxon>
        <taxon>Agaricomycetidae</taxon>
        <taxon>Jaapiales</taxon>
        <taxon>Jaapiaceae</taxon>
        <taxon>Jaapia</taxon>
    </lineage>
</organism>
<feature type="compositionally biased region" description="Polar residues" evidence="1">
    <location>
        <begin position="99"/>
        <end position="108"/>
    </location>
</feature>
<reference evidence="3" key="1">
    <citation type="journal article" date="2014" name="Proc. Natl. Acad. Sci. U.S.A.">
        <title>Extensive sampling of basidiomycete genomes demonstrates inadequacy of the white-rot/brown-rot paradigm for wood decay fungi.</title>
        <authorList>
            <person name="Riley R."/>
            <person name="Salamov A.A."/>
            <person name="Brown D.W."/>
            <person name="Nagy L.G."/>
            <person name="Floudas D."/>
            <person name="Held B.W."/>
            <person name="Levasseur A."/>
            <person name="Lombard V."/>
            <person name="Morin E."/>
            <person name="Otillar R."/>
            <person name="Lindquist E.A."/>
            <person name="Sun H."/>
            <person name="LaButti K.M."/>
            <person name="Schmutz J."/>
            <person name="Jabbour D."/>
            <person name="Luo H."/>
            <person name="Baker S.E."/>
            <person name="Pisabarro A.G."/>
            <person name="Walton J.D."/>
            <person name="Blanchette R.A."/>
            <person name="Henrissat B."/>
            <person name="Martin F."/>
            <person name="Cullen D."/>
            <person name="Hibbett D.S."/>
            <person name="Grigoriev I.V."/>
        </authorList>
    </citation>
    <scope>NUCLEOTIDE SEQUENCE [LARGE SCALE GENOMIC DNA]</scope>
    <source>
        <strain evidence="3">MUCL 33604</strain>
    </source>
</reference>
<feature type="region of interest" description="Disordered" evidence="1">
    <location>
        <begin position="1143"/>
        <end position="1165"/>
    </location>
</feature>
<evidence type="ECO:0000313" key="3">
    <source>
        <dbReference type="Proteomes" id="UP000027265"/>
    </source>
</evidence>
<feature type="compositionally biased region" description="Basic and acidic residues" evidence="1">
    <location>
        <begin position="835"/>
        <end position="844"/>
    </location>
</feature>
<feature type="compositionally biased region" description="Polar residues" evidence="1">
    <location>
        <begin position="289"/>
        <end position="301"/>
    </location>
</feature>
<protein>
    <submittedName>
        <fullName evidence="2">Uncharacterized protein</fullName>
    </submittedName>
</protein>
<feature type="compositionally biased region" description="Low complexity" evidence="1">
    <location>
        <begin position="609"/>
        <end position="618"/>
    </location>
</feature>
<feature type="compositionally biased region" description="Polar residues" evidence="1">
    <location>
        <begin position="1155"/>
        <end position="1165"/>
    </location>
</feature>
<dbReference type="EMBL" id="KL197732">
    <property type="protein sequence ID" value="KDQ53750.1"/>
    <property type="molecule type" value="Genomic_DNA"/>
</dbReference>
<dbReference type="InParanoid" id="A0A067PIT1"/>
<dbReference type="OrthoDB" id="3255922at2759"/>